<feature type="disulfide bond" evidence="6">
    <location>
        <begin position="99"/>
        <end position="109"/>
    </location>
</feature>
<evidence type="ECO:0000256" key="1">
    <source>
        <dbReference type="ARBA" id="ARBA00022729"/>
    </source>
</evidence>
<dbReference type="GeneID" id="116304274"/>
<evidence type="ECO:0000256" key="3">
    <source>
        <dbReference type="ARBA" id="ARBA00023157"/>
    </source>
</evidence>
<evidence type="ECO:0000256" key="7">
    <source>
        <dbReference type="SAM" id="SignalP"/>
    </source>
</evidence>
<dbReference type="Proteomes" id="UP000515163">
    <property type="component" value="Unplaced"/>
</dbReference>
<feature type="chain" id="PRO_5028380253" evidence="7">
    <location>
        <begin position="17"/>
        <end position="328"/>
    </location>
</feature>
<keyword evidence="3 6" id="KW-1015">Disulfide bond</keyword>
<dbReference type="Pfam" id="PF00530">
    <property type="entry name" value="SRCR"/>
    <property type="match status" value="1"/>
</dbReference>
<keyword evidence="4" id="KW-0675">Receptor</keyword>
<evidence type="ECO:0000259" key="8">
    <source>
        <dbReference type="PROSITE" id="PS50287"/>
    </source>
</evidence>
<dbReference type="InterPro" id="IPR036772">
    <property type="entry name" value="SRCR-like_dom_sf"/>
</dbReference>
<proteinExistence type="predicted"/>
<dbReference type="AlphaFoldDB" id="A0A6P8IUL1"/>
<accession>A0A6P8IUL1</accession>
<keyword evidence="9" id="KW-1185">Reference proteome</keyword>
<dbReference type="InterPro" id="IPR001190">
    <property type="entry name" value="SRCR"/>
</dbReference>
<evidence type="ECO:0000256" key="5">
    <source>
        <dbReference type="ARBA" id="ARBA00023180"/>
    </source>
</evidence>
<dbReference type="PRINTS" id="PR00258">
    <property type="entry name" value="SPERACTRCPTR"/>
</dbReference>
<dbReference type="PANTHER" id="PTHR48071:SF18">
    <property type="entry name" value="DELETED IN MALIGNANT BRAIN TUMORS 1 PROTEIN-RELATED"/>
    <property type="match status" value="1"/>
</dbReference>
<organism evidence="9 10">
    <name type="scientific">Actinia tenebrosa</name>
    <name type="common">Australian red waratah sea anemone</name>
    <dbReference type="NCBI Taxonomy" id="6105"/>
    <lineage>
        <taxon>Eukaryota</taxon>
        <taxon>Metazoa</taxon>
        <taxon>Cnidaria</taxon>
        <taxon>Anthozoa</taxon>
        <taxon>Hexacorallia</taxon>
        <taxon>Actiniaria</taxon>
        <taxon>Actiniidae</taxon>
        <taxon>Actinia</taxon>
    </lineage>
</organism>
<dbReference type="GO" id="GO:0016020">
    <property type="term" value="C:membrane"/>
    <property type="evidence" value="ECO:0007669"/>
    <property type="project" value="InterPro"/>
</dbReference>
<keyword evidence="1 7" id="KW-0732">Signal</keyword>
<name>A0A6P8IUL1_ACTTE</name>
<feature type="disulfide bond" evidence="6">
    <location>
        <begin position="68"/>
        <end position="129"/>
    </location>
</feature>
<dbReference type="PROSITE" id="PS00420">
    <property type="entry name" value="SRCR_1"/>
    <property type="match status" value="1"/>
</dbReference>
<protein>
    <submittedName>
        <fullName evidence="10">Scavenger receptor cysteine-rich type 1 protein M160-like</fullName>
    </submittedName>
</protein>
<feature type="signal peptide" evidence="7">
    <location>
        <begin position="1"/>
        <end position="16"/>
    </location>
</feature>
<dbReference type="PROSITE" id="PS50287">
    <property type="entry name" value="SRCR_2"/>
    <property type="match status" value="1"/>
</dbReference>
<dbReference type="FunFam" id="3.10.250.10:FF:000007">
    <property type="entry name" value="Soluble scavenger receptor cysteine-rich domain-containing protein SSC5D"/>
    <property type="match status" value="1"/>
</dbReference>
<dbReference type="OrthoDB" id="536948at2759"/>
<evidence type="ECO:0000256" key="6">
    <source>
        <dbReference type="PROSITE-ProRule" id="PRU00196"/>
    </source>
</evidence>
<dbReference type="PANTHER" id="PTHR48071">
    <property type="entry name" value="SRCR DOMAIN-CONTAINING PROTEIN"/>
    <property type="match status" value="1"/>
</dbReference>
<evidence type="ECO:0000313" key="10">
    <source>
        <dbReference type="RefSeq" id="XP_031569843.1"/>
    </source>
</evidence>
<dbReference type="Gene3D" id="3.10.250.10">
    <property type="entry name" value="SRCR-like domain"/>
    <property type="match status" value="1"/>
</dbReference>
<gene>
    <name evidence="10" type="primary">LOC116304274</name>
</gene>
<feature type="disulfide bond" evidence="6">
    <location>
        <begin position="55"/>
        <end position="119"/>
    </location>
</feature>
<dbReference type="KEGG" id="aten:116304274"/>
<sequence>MKFLLVLVALLPSILCALTKRESGEKVRLVKPDGMKGNGTGRVEIFHDGQWGSVCDYNWDKKDAEVVCIEMGFIKAVHETRQAKYGQGTGPVWIENVSCKGNELSLLDCQHSGFGKTWCKHSRDAGVKCLHEGVPQILEVGCYRDIVAIGPKGRALSDLYLNARKQVDWYNIRSMVTKCAEGAHAQGYKYFGIQFFGECWGSKTANLEFDVHGKGTKCYEGVGGQSHNFVYRFAPWKDLGCWHDKPQQGRTMTLLKNFRSSIDWFHLEITVEKCYQAAKKAGKTYFAIQFYGECWVGDDESYQKYGYSVDCYKGVGKNWANYVYKVMW</sequence>
<feature type="domain" description="SRCR" evidence="8">
    <location>
        <begin position="27"/>
        <end position="130"/>
    </location>
</feature>
<dbReference type="RefSeq" id="XP_031569843.1">
    <property type="nucleotide sequence ID" value="XM_031713983.1"/>
</dbReference>
<dbReference type="SUPFAM" id="SSF56487">
    <property type="entry name" value="SRCR-like"/>
    <property type="match status" value="1"/>
</dbReference>
<dbReference type="InParanoid" id="A0A6P8IUL1"/>
<keyword evidence="2" id="KW-0677">Repeat</keyword>
<evidence type="ECO:0000313" key="9">
    <source>
        <dbReference type="Proteomes" id="UP000515163"/>
    </source>
</evidence>
<reference evidence="10" key="1">
    <citation type="submission" date="2025-08" db="UniProtKB">
        <authorList>
            <consortium name="RefSeq"/>
        </authorList>
    </citation>
    <scope>IDENTIFICATION</scope>
    <source>
        <tissue evidence="10">Tentacle</tissue>
    </source>
</reference>
<keyword evidence="5" id="KW-0325">Glycoprotein</keyword>
<evidence type="ECO:0000256" key="2">
    <source>
        <dbReference type="ARBA" id="ARBA00022737"/>
    </source>
</evidence>
<evidence type="ECO:0000256" key="4">
    <source>
        <dbReference type="ARBA" id="ARBA00023170"/>
    </source>
</evidence>
<dbReference type="SMART" id="SM00202">
    <property type="entry name" value="SR"/>
    <property type="match status" value="1"/>
</dbReference>